<evidence type="ECO:0000313" key="1">
    <source>
        <dbReference type="EMBL" id="DAD36093.1"/>
    </source>
</evidence>
<evidence type="ECO:0000313" key="2">
    <source>
        <dbReference type="Proteomes" id="UP000607653"/>
    </source>
</evidence>
<name>A0A822YVF7_NELNU</name>
<protein>
    <submittedName>
        <fullName evidence="1">Uncharacterized protein</fullName>
    </submittedName>
</protein>
<keyword evidence="2" id="KW-1185">Reference proteome</keyword>
<proteinExistence type="predicted"/>
<dbReference type="AlphaFoldDB" id="A0A822YVF7"/>
<comment type="caution">
    <text evidence="1">The sequence shown here is derived from an EMBL/GenBank/DDBJ whole genome shotgun (WGS) entry which is preliminary data.</text>
</comment>
<gene>
    <name evidence="1" type="ORF">HUJ06_006733</name>
</gene>
<reference evidence="1 2" key="1">
    <citation type="journal article" date="2020" name="Mol. Biol. Evol.">
        <title>Distinct Expression and Methylation Patterns for Genes with Different Fates following a Single Whole-Genome Duplication in Flowering Plants.</title>
        <authorList>
            <person name="Shi T."/>
            <person name="Rahmani R.S."/>
            <person name="Gugger P.F."/>
            <person name="Wang M."/>
            <person name="Li H."/>
            <person name="Zhang Y."/>
            <person name="Li Z."/>
            <person name="Wang Q."/>
            <person name="Van de Peer Y."/>
            <person name="Marchal K."/>
            <person name="Chen J."/>
        </authorList>
    </citation>
    <scope>NUCLEOTIDE SEQUENCE [LARGE SCALE GENOMIC DNA]</scope>
    <source>
        <tissue evidence="1">Leaf</tissue>
    </source>
</reference>
<dbReference type="Proteomes" id="UP000607653">
    <property type="component" value="Unassembled WGS sequence"/>
</dbReference>
<organism evidence="1 2">
    <name type="scientific">Nelumbo nucifera</name>
    <name type="common">Sacred lotus</name>
    <dbReference type="NCBI Taxonomy" id="4432"/>
    <lineage>
        <taxon>Eukaryota</taxon>
        <taxon>Viridiplantae</taxon>
        <taxon>Streptophyta</taxon>
        <taxon>Embryophyta</taxon>
        <taxon>Tracheophyta</taxon>
        <taxon>Spermatophyta</taxon>
        <taxon>Magnoliopsida</taxon>
        <taxon>Proteales</taxon>
        <taxon>Nelumbonaceae</taxon>
        <taxon>Nelumbo</taxon>
    </lineage>
</organism>
<accession>A0A822YVF7</accession>
<dbReference type="EMBL" id="DUZY01000004">
    <property type="protein sequence ID" value="DAD36093.1"/>
    <property type="molecule type" value="Genomic_DNA"/>
</dbReference>
<sequence length="81" mass="9466">MQFMARDLGAPFRWTQISTNRVADYQGKAWGKQGPNISQNQQIFTVTKYQSIIKYQKKKKKKTINQPIEHVFLANKTKSHP</sequence>